<name>A0A2T7PG90_POMCA</name>
<dbReference type="InterPro" id="IPR043504">
    <property type="entry name" value="Peptidase_S1_PA_chymotrypsin"/>
</dbReference>
<dbReference type="PROSITE" id="PS00134">
    <property type="entry name" value="TRYPSIN_HIS"/>
    <property type="match status" value="1"/>
</dbReference>
<dbReference type="Pfam" id="PF00089">
    <property type="entry name" value="Trypsin"/>
    <property type="match status" value="1"/>
</dbReference>
<dbReference type="SMART" id="SM00020">
    <property type="entry name" value="Tryp_SPc"/>
    <property type="match status" value="1"/>
</dbReference>
<evidence type="ECO:0000256" key="4">
    <source>
        <dbReference type="ARBA" id="ARBA00023157"/>
    </source>
</evidence>
<dbReference type="EMBL" id="PZQS01000004">
    <property type="protein sequence ID" value="PVD32447.1"/>
    <property type="molecule type" value="Genomic_DNA"/>
</dbReference>
<dbReference type="Proteomes" id="UP000245119">
    <property type="component" value="Linkage Group LG4"/>
</dbReference>
<keyword evidence="4" id="KW-1015">Disulfide bond</keyword>
<feature type="compositionally biased region" description="Polar residues" evidence="7">
    <location>
        <begin position="16"/>
        <end position="25"/>
    </location>
</feature>
<evidence type="ECO:0000256" key="8">
    <source>
        <dbReference type="SAM" id="Phobius"/>
    </source>
</evidence>
<keyword evidence="8" id="KW-1133">Transmembrane helix</keyword>
<evidence type="ECO:0000256" key="5">
    <source>
        <dbReference type="ARBA" id="ARBA00023180"/>
    </source>
</evidence>
<dbReference type="SUPFAM" id="SSF50494">
    <property type="entry name" value="Trypsin-like serine proteases"/>
    <property type="match status" value="1"/>
</dbReference>
<evidence type="ECO:0000256" key="7">
    <source>
        <dbReference type="SAM" id="MobiDB-lite"/>
    </source>
</evidence>
<dbReference type="GO" id="GO:0004252">
    <property type="term" value="F:serine-type endopeptidase activity"/>
    <property type="evidence" value="ECO:0007669"/>
    <property type="project" value="InterPro"/>
</dbReference>
<evidence type="ECO:0000259" key="9">
    <source>
        <dbReference type="PROSITE" id="PS50240"/>
    </source>
</evidence>
<organism evidence="10 11">
    <name type="scientific">Pomacea canaliculata</name>
    <name type="common">Golden apple snail</name>
    <dbReference type="NCBI Taxonomy" id="400727"/>
    <lineage>
        <taxon>Eukaryota</taxon>
        <taxon>Metazoa</taxon>
        <taxon>Spiralia</taxon>
        <taxon>Lophotrochozoa</taxon>
        <taxon>Mollusca</taxon>
        <taxon>Gastropoda</taxon>
        <taxon>Caenogastropoda</taxon>
        <taxon>Architaenioglossa</taxon>
        <taxon>Ampullarioidea</taxon>
        <taxon>Ampullariidae</taxon>
        <taxon>Pomacea</taxon>
    </lineage>
</organism>
<dbReference type="FunFam" id="2.40.10.10:FF:000068">
    <property type="entry name" value="transmembrane protease serine 2"/>
    <property type="match status" value="1"/>
</dbReference>
<protein>
    <recommendedName>
        <fullName evidence="9">Peptidase S1 domain-containing protein</fullName>
    </recommendedName>
</protein>
<evidence type="ECO:0000256" key="3">
    <source>
        <dbReference type="ARBA" id="ARBA00022729"/>
    </source>
</evidence>
<dbReference type="InterPro" id="IPR001314">
    <property type="entry name" value="Peptidase_S1A"/>
</dbReference>
<dbReference type="InterPro" id="IPR009003">
    <property type="entry name" value="Peptidase_S1_PA"/>
</dbReference>
<dbReference type="PANTHER" id="PTHR24252">
    <property type="entry name" value="ACROSIN-RELATED"/>
    <property type="match status" value="1"/>
</dbReference>
<dbReference type="PROSITE" id="PS50240">
    <property type="entry name" value="TRYPSIN_DOM"/>
    <property type="match status" value="1"/>
</dbReference>
<evidence type="ECO:0000256" key="2">
    <source>
        <dbReference type="ARBA" id="ARBA00022525"/>
    </source>
</evidence>
<evidence type="ECO:0000313" key="10">
    <source>
        <dbReference type="EMBL" id="PVD32447.1"/>
    </source>
</evidence>
<comment type="caution">
    <text evidence="10">The sequence shown here is derived from an EMBL/GenBank/DDBJ whole genome shotgun (WGS) entry which is preliminary data.</text>
</comment>
<dbReference type="InterPro" id="IPR018114">
    <property type="entry name" value="TRYPSIN_HIS"/>
</dbReference>
<dbReference type="OrthoDB" id="6068278at2759"/>
<feature type="region of interest" description="Disordered" evidence="7">
    <location>
        <begin position="1"/>
        <end position="31"/>
    </location>
</feature>
<keyword evidence="3" id="KW-0732">Signal</keyword>
<dbReference type="CDD" id="cd00190">
    <property type="entry name" value="Tryp_SPc"/>
    <property type="match status" value="1"/>
</dbReference>
<evidence type="ECO:0000256" key="1">
    <source>
        <dbReference type="ARBA" id="ARBA00004613"/>
    </source>
</evidence>
<keyword evidence="2" id="KW-0964">Secreted</keyword>
<dbReference type="GO" id="GO:0006508">
    <property type="term" value="P:proteolysis"/>
    <property type="evidence" value="ECO:0007669"/>
    <property type="project" value="UniProtKB-KW"/>
</dbReference>
<evidence type="ECO:0000256" key="6">
    <source>
        <dbReference type="RuleBase" id="RU363034"/>
    </source>
</evidence>
<accession>A0A2T7PG90</accession>
<dbReference type="GO" id="GO:0005576">
    <property type="term" value="C:extracellular region"/>
    <property type="evidence" value="ECO:0007669"/>
    <property type="project" value="UniProtKB-SubCell"/>
</dbReference>
<dbReference type="InterPro" id="IPR001254">
    <property type="entry name" value="Trypsin_dom"/>
</dbReference>
<dbReference type="PRINTS" id="PR00722">
    <property type="entry name" value="CHYMOTRYPSIN"/>
</dbReference>
<keyword evidence="11" id="KW-1185">Reference proteome</keyword>
<dbReference type="Gene3D" id="2.40.10.10">
    <property type="entry name" value="Trypsin-like serine proteases"/>
    <property type="match status" value="2"/>
</dbReference>
<proteinExistence type="predicted"/>
<keyword evidence="6" id="KW-0720">Serine protease</keyword>
<gene>
    <name evidence="10" type="ORF">C0Q70_07883</name>
</gene>
<keyword evidence="8" id="KW-0472">Membrane</keyword>
<dbReference type="PROSITE" id="PS00135">
    <property type="entry name" value="TRYPSIN_SER"/>
    <property type="match status" value="1"/>
</dbReference>
<keyword evidence="8" id="KW-0812">Transmembrane</keyword>
<keyword evidence="6" id="KW-0378">Hydrolase</keyword>
<comment type="subcellular location">
    <subcellularLocation>
        <location evidence="1">Secreted</location>
    </subcellularLocation>
</comment>
<dbReference type="InterPro" id="IPR033116">
    <property type="entry name" value="TRYPSIN_SER"/>
</dbReference>
<dbReference type="FunFam" id="2.40.10.10:FF:000054">
    <property type="entry name" value="Complement C1r subcomponent"/>
    <property type="match status" value="1"/>
</dbReference>
<dbReference type="AlphaFoldDB" id="A0A2T7PG90"/>
<keyword evidence="5" id="KW-0325">Glycoprotein</keyword>
<dbReference type="PANTHER" id="PTHR24252:SF18">
    <property type="entry name" value="OVOCHYMASE 1"/>
    <property type="match status" value="1"/>
</dbReference>
<feature type="domain" description="Peptidase S1" evidence="9">
    <location>
        <begin position="245"/>
        <end position="490"/>
    </location>
</feature>
<sequence>MHNLAFDNRTELEVCSDSTSPEQGNPSGGAVAQKTSVRTFISRLGCRRLLAACLVIALIAGVIAVSVYFGMKRNGEERNGEESNVRESHKEGTVSCLASPPAGALDYSKDANFGAYVVLHWPWSSDMNNSDSQVYKESIMKADHWVKKIFQASSQSSCIKSVAQHIVRLGGNIILLVNLNVTCQSMTEGDIQNAYEEGYSRLLTTQDKSCVSNINPKTSVRRIAGPSPISRTICGQSQLYPAPRIVGGQQVHRGQYPWVVMLLRDGYFYCGGTIWDYDHILTAAHCVDGSTGELNTSELEVIAGKREFDVGGYLGEQRVRVAAGRIHVNYSKEGAVNDIAILKLSQSLEPTQLVMKVCHPTADATLPEQGIVAGWGKTKQNSQSYSDLQLDVQLTLLDHNTCAKVLSFSLNRPDNLPIGTMCAIGNQLKDKDSCQGDSGGPLFWNLGTAAHERHTIIGVVSNGIGCANLGLPGVYASVQFYLKWIEDTIKAI</sequence>
<evidence type="ECO:0000313" key="11">
    <source>
        <dbReference type="Proteomes" id="UP000245119"/>
    </source>
</evidence>
<feature type="transmembrane region" description="Helical" evidence="8">
    <location>
        <begin position="49"/>
        <end position="71"/>
    </location>
</feature>
<reference evidence="10 11" key="1">
    <citation type="submission" date="2018-04" db="EMBL/GenBank/DDBJ databases">
        <title>The genome of golden apple snail Pomacea canaliculata provides insight into stress tolerance and invasive adaptation.</title>
        <authorList>
            <person name="Liu C."/>
            <person name="Liu B."/>
            <person name="Ren Y."/>
            <person name="Zhang Y."/>
            <person name="Wang H."/>
            <person name="Li S."/>
            <person name="Jiang F."/>
            <person name="Yin L."/>
            <person name="Zhang G."/>
            <person name="Qian W."/>
            <person name="Fan W."/>
        </authorList>
    </citation>
    <scope>NUCLEOTIDE SEQUENCE [LARGE SCALE GENOMIC DNA]</scope>
    <source>
        <strain evidence="10">SZHN2017</strain>
        <tissue evidence="10">Muscle</tissue>
    </source>
</reference>
<keyword evidence="6" id="KW-0645">Protease</keyword>
<dbReference type="STRING" id="400727.A0A2T7PG90"/>